<organism evidence="1 2">
    <name type="scientific">Bradyrhizobium hipponense</name>
    <dbReference type="NCBI Taxonomy" id="2605638"/>
    <lineage>
        <taxon>Bacteria</taxon>
        <taxon>Pseudomonadati</taxon>
        <taxon>Pseudomonadota</taxon>
        <taxon>Alphaproteobacteria</taxon>
        <taxon>Hyphomicrobiales</taxon>
        <taxon>Nitrobacteraceae</taxon>
        <taxon>Bradyrhizobium</taxon>
    </lineage>
</organism>
<dbReference type="AlphaFoldDB" id="A0A5S4YWP0"/>
<accession>A0A5S4YWP0</accession>
<dbReference type="Proteomes" id="UP000324797">
    <property type="component" value="Unassembled WGS sequence"/>
</dbReference>
<comment type="caution">
    <text evidence="1">The sequence shown here is derived from an EMBL/GenBank/DDBJ whole genome shotgun (WGS) entry which is preliminary data.</text>
</comment>
<protein>
    <submittedName>
        <fullName evidence="1">Uncharacterized protein</fullName>
    </submittedName>
</protein>
<dbReference type="RefSeq" id="WP_148737398.1">
    <property type="nucleotide sequence ID" value="NZ_VSTH01000013.1"/>
</dbReference>
<gene>
    <name evidence="1" type="ORF">FXV83_02395</name>
</gene>
<keyword evidence="2" id="KW-1185">Reference proteome</keyword>
<reference evidence="1 2" key="1">
    <citation type="submission" date="2019-08" db="EMBL/GenBank/DDBJ databases">
        <title>Bradyrhizobium hipponensis sp. nov., a rhizobium isolated from a Lupinus angustifolius root nodule in Tunisia.</title>
        <authorList>
            <person name="Off K."/>
            <person name="Rejili M."/>
            <person name="Mars M."/>
            <person name="Brachmann A."/>
            <person name="Marin M."/>
        </authorList>
    </citation>
    <scope>NUCLEOTIDE SEQUENCE [LARGE SCALE GENOMIC DNA]</scope>
    <source>
        <strain evidence="2">aSej3</strain>
    </source>
</reference>
<proteinExistence type="predicted"/>
<evidence type="ECO:0000313" key="2">
    <source>
        <dbReference type="Proteomes" id="UP000324797"/>
    </source>
</evidence>
<sequence length="80" mass="8291">MQRDIDAATKIRERLSAQIVEFEQAISHQAAGAKQAALTGDHAGLDRVEAAVGSRANEPGSDCMAAPVRSADAMVAILCG</sequence>
<evidence type="ECO:0000313" key="1">
    <source>
        <dbReference type="EMBL" id="TYO68125.1"/>
    </source>
</evidence>
<dbReference type="EMBL" id="VSTH01000013">
    <property type="protein sequence ID" value="TYO68125.1"/>
    <property type="molecule type" value="Genomic_DNA"/>
</dbReference>
<name>A0A5S4YWP0_9BRAD</name>